<dbReference type="EMBL" id="BJHW01000001">
    <property type="protein sequence ID" value="GDY51696.1"/>
    <property type="molecule type" value="Genomic_DNA"/>
</dbReference>
<sequence>MAVVRMEESTMWGSDRNGAVREGPSRAWLPRSQSRADGLLGCAGWDGSVRWRDGERLEQLFEERCDRMRARGTGDRLAVDAADVALTYPQLDARANQLARFLMAEGYGPATGSGCCSTRRWTPMSGCWPCSRHTPRTYRWMPDSRRIV</sequence>
<dbReference type="InterPro" id="IPR042099">
    <property type="entry name" value="ANL_N_sf"/>
</dbReference>
<accession>A0A4D4KXW9</accession>
<name>A0A4D4KXW9_STRVO</name>
<keyword evidence="3" id="KW-1185">Reference proteome</keyword>
<gene>
    <name evidence="2" type="ORF">SVIO_023190</name>
</gene>
<dbReference type="AlphaFoldDB" id="A0A4D4KXW9"/>
<dbReference type="Gene3D" id="3.40.50.12780">
    <property type="entry name" value="N-terminal domain of ligase-like"/>
    <property type="match status" value="1"/>
</dbReference>
<feature type="region of interest" description="Disordered" evidence="1">
    <location>
        <begin position="1"/>
        <end position="24"/>
    </location>
</feature>
<dbReference type="SUPFAM" id="SSF56801">
    <property type="entry name" value="Acetyl-CoA synthetase-like"/>
    <property type="match status" value="1"/>
</dbReference>
<proteinExistence type="predicted"/>
<evidence type="ECO:0000313" key="2">
    <source>
        <dbReference type="EMBL" id="GDY51696.1"/>
    </source>
</evidence>
<protein>
    <recommendedName>
        <fullName evidence="4">AMP-dependent synthetase/ligase domain-containing protein</fullName>
    </recommendedName>
</protein>
<evidence type="ECO:0008006" key="4">
    <source>
        <dbReference type="Google" id="ProtNLM"/>
    </source>
</evidence>
<evidence type="ECO:0000313" key="3">
    <source>
        <dbReference type="Proteomes" id="UP000301309"/>
    </source>
</evidence>
<comment type="caution">
    <text evidence="2">The sequence shown here is derived from an EMBL/GenBank/DDBJ whole genome shotgun (WGS) entry which is preliminary data.</text>
</comment>
<reference evidence="2 3" key="1">
    <citation type="journal article" date="2020" name="Int. J. Syst. Evol. Microbiol.">
        <title>Reclassification of Streptomyces castelarensis and Streptomyces sporoclivatus as later heterotypic synonyms of Streptomyces antimycoticus.</title>
        <authorList>
            <person name="Komaki H."/>
            <person name="Tamura T."/>
        </authorList>
    </citation>
    <scope>NUCLEOTIDE SEQUENCE [LARGE SCALE GENOMIC DNA]</scope>
    <source>
        <strain evidence="2 3">NBRC 13459</strain>
    </source>
</reference>
<evidence type="ECO:0000256" key="1">
    <source>
        <dbReference type="SAM" id="MobiDB-lite"/>
    </source>
</evidence>
<organism evidence="2 3">
    <name type="scientific">Streptomyces violaceusniger</name>
    <dbReference type="NCBI Taxonomy" id="68280"/>
    <lineage>
        <taxon>Bacteria</taxon>
        <taxon>Bacillati</taxon>
        <taxon>Actinomycetota</taxon>
        <taxon>Actinomycetes</taxon>
        <taxon>Kitasatosporales</taxon>
        <taxon>Streptomycetaceae</taxon>
        <taxon>Streptomyces</taxon>
        <taxon>Streptomyces violaceusniger group</taxon>
    </lineage>
</organism>
<dbReference type="Proteomes" id="UP000301309">
    <property type="component" value="Unassembled WGS sequence"/>
</dbReference>